<dbReference type="HOGENOM" id="CLU_1853493_0_0_5"/>
<dbReference type="RefSeq" id="WP_010055042.1">
    <property type="nucleotide sequence ID" value="NZ_CP006986.1"/>
</dbReference>
<dbReference type="EMBL" id="CP006986">
    <property type="protein sequence ID" value="AIC28156.1"/>
    <property type="molecule type" value="Genomic_DNA"/>
</dbReference>
<evidence type="ECO:0000313" key="2">
    <source>
        <dbReference type="Proteomes" id="UP000027180"/>
    </source>
</evidence>
<dbReference type="OrthoDB" id="7018911at2"/>
<dbReference type="Proteomes" id="UP000027180">
    <property type="component" value="Chromosome"/>
</dbReference>
<protein>
    <submittedName>
        <fullName evidence="1">Uncharacterized protein</fullName>
    </submittedName>
</protein>
<proteinExistence type="predicted"/>
<accession>A0A060I980</accession>
<evidence type="ECO:0000313" key="1">
    <source>
        <dbReference type="EMBL" id="AIC28156.1"/>
    </source>
</evidence>
<organism evidence="1 2">
    <name type="scientific">Rhizobium etli bv. mimosae str. IE4771</name>
    <dbReference type="NCBI Taxonomy" id="1432050"/>
    <lineage>
        <taxon>Bacteria</taxon>
        <taxon>Pseudomonadati</taxon>
        <taxon>Pseudomonadota</taxon>
        <taxon>Alphaproteobacteria</taxon>
        <taxon>Hyphomicrobiales</taxon>
        <taxon>Rhizobiaceae</taxon>
        <taxon>Rhizobium/Agrobacterium group</taxon>
        <taxon>Rhizobium</taxon>
    </lineage>
</organism>
<name>A0A060I980_RHIET</name>
<dbReference type="KEGG" id="rei:IE4771_CH03063"/>
<dbReference type="AlphaFoldDB" id="A0A060I980"/>
<reference evidence="1 2" key="1">
    <citation type="submission" date="2013-12" db="EMBL/GenBank/DDBJ databases">
        <title>Complete genome sequence of Rhizobium etli bv. mimosae IE4771.</title>
        <authorList>
            <person name="Bustos P."/>
            <person name="Santamaria R.I."/>
            <person name="Lozano L."/>
            <person name="Ormeno-Orrillo E."/>
            <person name="Rogel M.A."/>
            <person name="Romero D."/>
            <person name="Cevallos M.A."/>
            <person name="Martinez-Romero E."/>
            <person name="Gonzalez V."/>
        </authorList>
    </citation>
    <scope>NUCLEOTIDE SEQUENCE [LARGE SCALE GENOMIC DNA]</scope>
    <source>
        <strain evidence="1 2">IE4771</strain>
    </source>
</reference>
<sequence length="135" mass="15260">MASRSEVHVFTAVFESNEAAFAFVHPHWEPEPDEHTSDEDYVAWEDRNPIWPMKEELGGLRIDADFVEVIWKSGMVPDWNYLKSRLRAVDVLGISDGTAPANTFVLIDQTAFGDAKPELRSTANLTYRGCYPSVL</sequence>
<gene>
    <name evidence="1" type="ORF">IE4771_CH03063</name>
</gene>